<feature type="region of interest" description="Disordered" evidence="1">
    <location>
        <begin position="1"/>
        <end position="48"/>
    </location>
</feature>
<feature type="compositionally biased region" description="Basic and acidic residues" evidence="1">
    <location>
        <begin position="219"/>
        <end position="228"/>
    </location>
</feature>
<sequence>MDTTMSPSPAAFSYADVPTPPASSIAPSHHPSPLPQPRKKPLKPGSSKESELIQYLDHGITSIKRRWAKRMFKDEEIGKDDVRGYHNFKEAATDIDSLIDVIWVSSSPNLQIPYLLSIALMIADFLHDFLPAPRATFQLLDKLDHAFSSLLQGKNSDTCEFLPGFEGGRTVTTTDKVRLKSIVERTRLTVVEVLSRDNREDRDVSTEFQDERMEEDIEQEGRKGDTVKFEGFNEDDDDDDDDDEREEMHIAKVYERTIGELGDVLGGPPIGIITDD</sequence>
<name>A0A9P4MZT4_9PLEO</name>
<feature type="compositionally biased region" description="Acidic residues" evidence="1">
    <location>
        <begin position="232"/>
        <end position="245"/>
    </location>
</feature>
<protein>
    <recommendedName>
        <fullName evidence="4">Meiotic recombination protein DMC1</fullName>
    </recommendedName>
</protein>
<reference evidence="3" key="1">
    <citation type="journal article" date="2020" name="Stud. Mycol.">
        <title>101 Dothideomycetes genomes: A test case for predicting lifestyles and emergence of pathogens.</title>
        <authorList>
            <person name="Haridas S."/>
            <person name="Albert R."/>
            <person name="Binder M."/>
            <person name="Bloem J."/>
            <person name="LaButti K."/>
            <person name="Salamov A."/>
            <person name="Andreopoulos B."/>
            <person name="Baker S."/>
            <person name="Barry K."/>
            <person name="Bills G."/>
            <person name="Bluhm B."/>
            <person name="Cannon C."/>
            <person name="Castanera R."/>
            <person name="Culley D."/>
            <person name="Daum C."/>
            <person name="Ezra D."/>
            <person name="Gonzalez J."/>
            <person name="Henrissat B."/>
            <person name="Kuo A."/>
            <person name="Liang C."/>
            <person name="Lipzen A."/>
            <person name="Lutzoni F."/>
            <person name="Magnuson J."/>
            <person name="Mondo S."/>
            <person name="Nolan M."/>
            <person name="Ohm R."/>
            <person name="Pangilinan J."/>
            <person name="Park H.-J."/>
            <person name="Ramirez L."/>
            <person name="Alfaro M."/>
            <person name="Sun H."/>
            <person name="Tritt A."/>
            <person name="Yoshinaga Y."/>
            <person name="Zwiers L.-H."/>
            <person name="Turgeon B."/>
            <person name="Goodwin S."/>
            <person name="Spatafora J."/>
            <person name="Crous P."/>
            <person name="Grigoriev I."/>
        </authorList>
    </citation>
    <scope>NUCLEOTIDE SEQUENCE [LARGE SCALE GENOMIC DNA]</scope>
    <source>
        <strain evidence="3">CBS 304.66</strain>
    </source>
</reference>
<gene>
    <name evidence="2" type="ORF">CC78DRAFT_524298</name>
</gene>
<comment type="caution">
    <text evidence="2">The sequence shown here is derived from an EMBL/GenBank/DDBJ whole genome shotgun (WGS) entry which is preliminary data.</text>
</comment>
<dbReference type="EMBL" id="ML986698">
    <property type="protein sequence ID" value="KAF2259813.1"/>
    <property type="molecule type" value="Genomic_DNA"/>
</dbReference>
<dbReference type="InterPro" id="IPR031349">
    <property type="entry name" value="Tfb6"/>
</dbReference>
<evidence type="ECO:0008006" key="4">
    <source>
        <dbReference type="Google" id="ProtNLM"/>
    </source>
</evidence>
<feature type="compositionally biased region" description="Basic and acidic residues" evidence="1">
    <location>
        <begin position="201"/>
        <end position="211"/>
    </location>
</feature>
<dbReference type="OrthoDB" id="5420410at2759"/>
<evidence type="ECO:0000256" key="1">
    <source>
        <dbReference type="SAM" id="MobiDB-lite"/>
    </source>
</evidence>
<dbReference type="Pfam" id="PF17110">
    <property type="entry name" value="TFB6"/>
    <property type="match status" value="1"/>
</dbReference>
<dbReference type="AlphaFoldDB" id="A0A9P4MZT4"/>
<evidence type="ECO:0000313" key="3">
    <source>
        <dbReference type="Proteomes" id="UP000800093"/>
    </source>
</evidence>
<evidence type="ECO:0000313" key="2">
    <source>
        <dbReference type="EMBL" id="KAF2259813.1"/>
    </source>
</evidence>
<dbReference type="PANTHER" id="PTHR37781:SF1">
    <property type="entry name" value="ADR380WP"/>
    <property type="match status" value="1"/>
</dbReference>
<accession>A0A9P4MZT4</accession>
<dbReference type="Proteomes" id="UP000800093">
    <property type="component" value="Unassembled WGS sequence"/>
</dbReference>
<keyword evidence="3" id="KW-1185">Reference proteome</keyword>
<dbReference type="GO" id="GO:0005675">
    <property type="term" value="C:transcription factor TFIIH holo complex"/>
    <property type="evidence" value="ECO:0007669"/>
    <property type="project" value="TreeGrafter"/>
</dbReference>
<feature type="region of interest" description="Disordered" evidence="1">
    <location>
        <begin position="201"/>
        <end position="247"/>
    </location>
</feature>
<dbReference type="PANTHER" id="PTHR37781">
    <property type="entry name" value="TFIIH COMPLEX SUBUNIT"/>
    <property type="match status" value="1"/>
</dbReference>
<organism evidence="2 3">
    <name type="scientific">Lojkania enalia</name>
    <dbReference type="NCBI Taxonomy" id="147567"/>
    <lineage>
        <taxon>Eukaryota</taxon>
        <taxon>Fungi</taxon>
        <taxon>Dikarya</taxon>
        <taxon>Ascomycota</taxon>
        <taxon>Pezizomycotina</taxon>
        <taxon>Dothideomycetes</taxon>
        <taxon>Pleosporomycetidae</taxon>
        <taxon>Pleosporales</taxon>
        <taxon>Pleosporales incertae sedis</taxon>
        <taxon>Lojkania</taxon>
    </lineage>
</organism>
<proteinExistence type="predicted"/>